<dbReference type="InterPro" id="IPR041698">
    <property type="entry name" value="Methyltransf_25"/>
</dbReference>
<keyword evidence="4" id="KW-0489">Methyltransferase</keyword>
<gene>
    <name evidence="4" type="ORF">MNBD_GAMMA17-1127</name>
</gene>
<dbReference type="NCBIfam" id="TIGR00740">
    <property type="entry name" value="carboxy-S-adenosyl-L-methionine synthase CmoA"/>
    <property type="match status" value="1"/>
</dbReference>
<organism evidence="4">
    <name type="scientific">hydrothermal vent metagenome</name>
    <dbReference type="NCBI Taxonomy" id="652676"/>
    <lineage>
        <taxon>unclassified sequences</taxon>
        <taxon>metagenomes</taxon>
        <taxon>ecological metagenomes</taxon>
    </lineage>
</organism>
<dbReference type="InterPro" id="IPR029063">
    <property type="entry name" value="SAM-dependent_MTases_sf"/>
</dbReference>
<dbReference type="InterPro" id="IPR005271">
    <property type="entry name" value="CmoA"/>
</dbReference>
<dbReference type="Gene3D" id="3.40.50.150">
    <property type="entry name" value="Vaccinia Virus protein VP39"/>
    <property type="match status" value="1"/>
</dbReference>
<dbReference type="AlphaFoldDB" id="A0A3B0ZPG9"/>
<keyword evidence="2" id="KW-0949">S-adenosyl-L-methionine</keyword>
<dbReference type="GO" id="GO:0002098">
    <property type="term" value="P:tRNA wobble uridine modification"/>
    <property type="evidence" value="ECO:0007669"/>
    <property type="project" value="InterPro"/>
</dbReference>
<dbReference type="CDD" id="cd02440">
    <property type="entry name" value="AdoMet_MTases"/>
    <property type="match status" value="1"/>
</dbReference>
<dbReference type="NCBIfam" id="NF011995">
    <property type="entry name" value="PRK15451.1"/>
    <property type="match status" value="1"/>
</dbReference>
<dbReference type="EMBL" id="UOFQ01000130">
    <property type="protein sequence ID" value="VAW89322.1"/>
    <property type="molecule type" value="Genomic_DNA"/>
</dbReference>
<dbReference type="HAMAP" id="MF_01589">
    <property type="entry name" value="Cx_SAM_synthase"/>
    <property type="match status" value="1"/>
</dbReference>
<evidence type="ECO:0000259" key="3">
    <source>
        <dbReference type="Pfam" id="PF13649"/>
    </source>
</evidence>
<evidence type="ECO:0000313" key="4">
    <source>
        <dbReference type="EMBL" id="VAW89322.1"/>
    </source>
</evidence>
<dbReference type="Pfam" id="PF13649">
    <property type="entry name" value="Methyltransf_25"/>
    <property type="match status" value="1"/>
</dbReference>
<evidence type="ECO:0000256" key="2">
    <source>
        <dbReference type="ARBA" id="ARBA00022691"/>
    </source>
</evidence>
<accession>A0A3B0ZPG9</accession>
<dbReference type="SUPFAM" id="SSF53335">
    <property type="entry name" value="S-adenosyl-L-methionine-dependent methyltransferases"/>
    <property type="match status" value="1"/>
</dbReference>
<dbReference type="GO" id="GO:0032259">
    <property type="term" value="P:methylation"/>
    <property type="evidence" value="ECO:0007669"/>
    <property type="project" value="UniProtKB-KW"/>
</dbReference>
<dbReference type="PANTHER" id="PTHR43861">
    <property type="entry name" value="TRANS-ACONITATE 2-METHYLTRANSFERASE-RELATED"/>
    <property type="match status" value="1"/>
</dbReference>
<dbReference type="GO" id="GO:0008168">
    <property type="term" value="F:methyltransferase activity"/>
    <property type="evidence" value="ECO:0007669"/>
    <property type="project" value="UniProtKB-KW"/>
</dbReference>
<sequence length="244" mass="27171">MKKPGSDQLYAAPLDEIVSFRFDETVVDVFPDMINRSVPGYSTLINMAGILSSQYAQPGSQLYDLGCSLGAVTLSMRRRLTQPDCRLFAIDNSAAMLSRCRQYVSADAVDVPVEFACADIQYVSIERASIVVLNLTLQFIEPSQRMAMIEKIYAGMLPGGALLLSEKLAFSDEIEAGFFTEMHHAFKRSNGYSELEVSQKRAALDNVLVPDTCEQHVARLRGVGFNEVRQWFQCLNFVSFIAVK</sequence>
<proteinExistence type="inferred from homology"/>
<protein>
    <submittedName>
        <fullName evidence="4">tRNA (Cmo5U34)-methyltransferase</fullName>
    </submittedName>
</protein>
<reference evidence="4" key="1">
    <citation type="submission" date="2018-06" db="EMBL/GenBank/DDBJ databases">
        <authorList>
            <person name="Zhirakovskaya E."/>
        </authorList>
    </citation>
    <scope>NUCLEOTIDE SEQUENCE</scope>
</reference>
<dbReference type="PIRSF" id="PIRSF006325">
    <property type="entry name" value="MeTrfase_bac"/>
    <property type="match status" value="1"/>
</dbReference>
<feature type="domain" description="Methyltransferase" evidence="3">
    <location>
        <begin position="64"/>
        <end position="160"/>
    </location>
</feature>
<name>A0A3B0ZPG9_9ZZZZ</name>
<keyword evidence="1 4" id="KW-0808">Transferase</keyword>
<evidence type="ECO:0000256" key="1">
    <source>
        <dbReference type="ARBA" id="ARBA00022679"/>
    </source>
</evidence>
<dbReference type="PANTHER" id="PTHR43861:SF2">
    <property type="entry name" value="CARBOXY-S-ADENOSYL-L-METHIONINE SYNTHASE"/>
    <property type="match status" value="1"/>
</dbReference>